<reference evidence="1" key="1">
    <citation type="submission" date="2021-06" db="EMBL/GenBank/DDBJ databases">
        <authorList>
            <person name="Kallberg Y."/>
            <person name="Tangrot J."/>
            <person name="Rosling A."/>
        </authorList>
    </citation>
    <scope>NUCLEOTIDE SEQUENCE</scope>
    <source>
        <strain evidence="1">28 12/20/2015</strain>
    </source>
</reference>
<evidence type="ECO:0000313" key="1">
    <source>
        <dbReference type="EMBL" id="CAG8486859.1"/>
    </source>
</evidence>
<accession>A0ACA9KQ91</accession>
<evidence type="ECO:0000313" key="2">
    <source>
        <dbReference type="Proteomes" id="UP000789366"/>
    </source>
</evidence>
<gene>
    <name evidence="1" type="ORF">SPELUC_LOCUS2377</name>
</gene>
<dbReference type="Proteomes" id="UP000789366">
    <property type="component" value="Unassembled WGS sequence"/>
</dbReference>
<name>A0ACA9KQ91_9GLOM</name>
<dbReference type="EMBL" id="CAJVPW010001554">
    <property type="protein sequence ID" value="CAG8486859.1"/>
    <property type="molecule type" value="Genomic_DNA"/>
</dbReference>
<comment type="caution">
    <text evidence="1">The sequence shown here is derived from an EMBL/GenBank/DDBJ whole genome shotgun (WGS) entry which is preliminary data.</text>
</comment>
<feature type="non-terminal residue" evidence="1">
    <location>
        <position position="181"/>
    </location>
</feature>
<organism evidence="1 2">
    <name type="scientific">Cetraspora pellucida</name>
    <dbReference type="NCBI Taxonomy" id="1433469"/>
    <lineage>
        <taxon>Eukaryota</taxon>
        <taxon>Fungi</taxon>
        <taxon>Fungi incertae sedis</taxon>
        <taxon>Mucoromycota</taxon>
        <taxon>Glomeromycotina</taxon>
        <taxon>Glomeromycetes</taxon>
        <taxon>Diversisporales</taxon>
        <taxon>Gigasporaceae</taxon>
        <taxon>Cetraspora</taxon>
    </lineage>
</organism>
<keyword evidence="2" id="KW-1185">Reference proteome</keyword>
<proteinExistence type="predicted"/>
<sequence length="181" mass="20666">MEGFAGTIIFCVWLNNVNNSNNGNNHGQQSYNESFKPVILILAGYAILLTLLSAFGLISYRILRSTPLLKIYKYAAWLIAVFINTVLVIISVISISVIKRQNSEISTDSIEIGKTNTYVIWFVILGVLQIALHIYLAITLQTFVHRQVRHEKRRTTLRESTFTKPQRQLSVKVDKFYDVTE</sequence>
<protein>
    <submittedName>
        <fullName evidence="1">5896_t:CDS:1</fullName>
    </submittedName>
</protein>